<dbReference type="EMBL" id="SLWK01000017">
    <property type="protein sequence ID" value="TCO04938.1"/>
    <property type="molecule type" value="Genomic_DNA"/>
</dbReference>
<dbReference type="AlphaFoldDB" id="A0A4R2GAG7"/>
<evidence type="ECO:0000313" key="2">
    <source>
        <dbReference type="Proteomes" id="UP000295221"/>
    </source>
</evidence>
<sequence>MRTLSVIFIVLMIFAGCTKVVKETNRVIISDLAYDLEHIIADTIIYSVEIINTDPMDEWAEYRLRNVQHQKLINSIFENVYAGKTTAFDYFTEQQLAISDVEALEKDPEFSRENIEEIQFEEIWLFNKYNQTFHKQILSMVLAYGIYSDEGTYLGRKPAFRVSVNKND</sequence>
<dbReference type="OrthoDB" id="1120843at2"/>
<name>A0A4R2GAG7_9BACT</name>
<dbReference type="PROSITE" id="PS51257">
    <property type="entry name" value="PROKAR_LIPOPROTEIN"/>
    <property type="match status" value="1"/>
</dbReference>
<keyword evidence="2" id="KW-1185">Reference proteome</keyword>
<proteinExistence type="predicted"/>
<comment type="caution">
    <text evidence="1">The sequence shown here is derived from an EMBL/GenBank/DDBJ whole genome shotgun (WGS) entry which is preliminary data.</text>
</comment>
<dbReference type="Proteomes" id="UP000295221">
    <property type="component" value="Unassembled WGS sequence"/>
</dbReference>
<gene>
    <name evidence="1" type="ORF">EV194_1173</name>
</gene>
<reference evidence="1 2" key="1">
    <citation type="submission" date="2019-03" db="EMBL/GenBank/DDBJ databases">
        <title>Genomic Encyclopedia of Type Strains, Phase IV (KMG-IV): sequencing the most valuable type-strain genomes for metagenomic binning, comparative biology and taxonomic classification.</title>
        <authorList>
            <person name="Goeker M."/>
        </authorList>
    </citation>
    <scope>NUCLEOTIDE SEQUENCE [LARGE SCALE GENOMIC DNA]</scope>
    <source>
        <strain evidence="1 2">DSM 24179</strain>
    </source>
</reference>
<organism evidence="1 2">
    <name type="scientific">Natronoflexus pectinivorans</name>
    <dbReference type="NCBI Taxonomy" id="682526"/>
    <lineage>
        <taxon>Bacteria</taxon>
        <taxon>Pseudomonadati</taxon>
        <taxon>Bacteroidota</taxon>
        <taxon>Bacteroidia</taxon>
        <taxon>Marinilabiliales</taxon>
        <taxon>Marinilabiliaceae</taxon>
        <taxon>Natronoflexus</taxon>
    </lineage>
</organism>
<accession>A0A4R2GAG7</accession>
<dbReference type="RefSeq" id="WP_132435141.1">
    <property type="nucleotide sequence ID" value="NZ_SLWK01000017.1"/>
</dbReference>
<protein>
    <submittedName>
        <fullName evidence="1">Uncharacterized protein</fullName>
    </submittedName>
</protein>
<evidence type="ECO:0000313" key="1">
    <source>
        <dbReference type="EMBL" id="TCO04938.1"/>
    </source>
</evidence>